<accession>A0A8K1GNK5</accession>
<sequence length="75" mass="8699">MPAGKSSPWLQQVAAVWPNMDYTSQQAPRPEMGQELESFTAVESIGLEKTFEIQVHRRILLKCHIHTFVERFQGW</sequence>
<keyword evidence="2" id="KW-1185">Reference proteome</keyword>
<dbReference type="EMBL" id="SWJQ01000129">
    <property type="protein sequence ID" value="TRZ21232.1"/>
    <property type="molecule type" value="Genomic_DNA"/>
</dbReference>
<dbReference type="Proteomes" id="UP000796761">
    <property type="component" value="Unassembled WGS sequence"/>
</dbReference>
<name>A0A8K1GNK5_9PASS</name>
<comment type="caution">
    <text evidence="1">The sequence shown here is derived from an EMBL/GenBank/DDBJ whole genome shotgun (WGS) entry which is preliminary data.</text>
</comment>
<reference evidence="1" key="1">
    <citation type="submission" date="2019-04" db="EMBL/GenBank/DDBJ databases">
        <title>Genome assembly of Zosterops borbonicus 15179.</title>
        <authorList>
            <person name="Leroy T."/>
            <person name="Anselmetti Y."/>
            <person name="Tilak M.-K."/>
            <person name="Nabholz B."/>
        </authorList>
    </citation>
    <scope>NUCLEOTIDE SEQUENCE</scope>
    <source>
        <strain evidence="1">HGM_15179</strain>
        <tissue evidence="1">Muscle</tissue>
    </source>
</reference>
<dbReference type="AlphaFoldDB" id="A0A8K1GNK5"/>
<evidence type="ECO:0000313" key="2">
    <source>
        <dbReference type="Proteomes" id="UP000796761"/>
    </source>
</evidence>
<evidence type="ECO:0000313" key="1">
    <source>
        <dbReference type="EMBL" id="TRZ21232.1"/>
    </source>
</evidence>
<proteinExistence type="predicted"/>
<organism evidence="1 2">
    <name type="scientific">Zosterops borbonicus</name>
    <dbReference type="NCBI Taxonomy" id="364589"/>
    <lineage>
        <taxon>Eukaryota</taxon>
        <taxon>Metazoa</taxon>
        <taxon>Chordata</taxon>
        <taxon>Craniata</taxon>
        <taxon>Vertebrata</taxon>
        <taxon>Euteleostomi</taxon>
        <taxon>Archelosauria</taxon>
        <taxon>Archosauria</taxon>
        <taxon>Dinosauria</taxon>
        <taxon>Saurischia</taxon>
        <taxon>Theropoda</taxon>
        <taxon>Coelurosauria</taxon>
        <taxon>Aves</taxon>
        <taxon>Neognathae</taxon>
        <taxon>Neoaves</taxon>
        <taxon>Telluraves</taxon>
        <taxon>Australaves</taxon>
        <taxon>Passeriformes</taxon>
        <taxon>Sylvioidea</taxon>
        <taxon>Zosteropidae</taxon>
        <taxon>Zosterops</taxon>
    </lineage>
</organism>
<gene>
    <name evidence="1" type="ORF">HGM15179_005862</name>
</gene>
<protein>
    <submittedName>
        <fullName evidence="1">Uncharacterized protein</fullName>
    </submittedName>
</protein>